<evidence type="ECO:0000313" key="3">
    <source>
        <dbReference type="EMBL" id="CAG7558757.1"/>
    </source>
</evidence>
<dbReference type="Pfam" id="PF22893">
    <property type="entry name" value="ULD_2"/>
    <property type="match status" value="1"/>
</dbReference>
<evidence type="ECO:0000256" key="1">
    <source>
        <dbReference type="SAM" id="MobiDB-lite"/>
    </source>
</evidence>
<evidence type="ECO:0000259" key="2">
    <source>
        <dbReference type="Pfam" id="PF22893"/>
    </source>
</evidence>
<organism evidence="3 4">
    <name type="scientific">Fusarium equiseti</name>
    <name type="common">Fusarium scirpi</name>
    <dbReference type="NCBI Taxonomy" id="61235"/>
    <lineage>
        <taxon>Eukaryota</taxon>
        <taxon>Fungi</taxon>
        <taxon>Dikarya</taxon>
        <taxon>Ascomycota</taxon>
        <taxon>Pezizomycotina</taxon>
        <taxon>Sordariomycetes</taxon>
        <taxon>Hypocreomycetidae</taxon>
        <taxon>Hypocreales</taxon>
        <taxon>Nectriaceae</taxon>
        <taxon>Fusarium</taxon>
        <taxon>Fusarium incarnatum-equiseti species complex</taxon>
    </lineage>
</organism>
<dbReference type="AlphaFoldDB" id="A0A8J2NCG5"/>
<accession>A0A8J2NCG5</accession>
<gene>
    <name evidence="3" type="ORF">FEQUK3_LOCUS4484</name>
</gene>
<sequence length="394" mass="43776">MGRISDIHKDLKGLMDGHTALQRLFWVYNKPEVQYKLSVIESHKSGIQLIQNTLLLAALARKETKSQKAKKKVNPASKEAKKKKKESRVSQVRQHSENLTYAACNRMTELSKQQRPHHDGPALKLQKNEIVEDGEENKLIQFGILDTRADDTATWLYDVVFKPWAHSRRDSSSQGTNIDEKGLEIAIGIPAELQTAIYEPGVSSSIVDKLLSDWTTEEENARDQGMEEIPVREGINSCECAKMEKQSITFQAVGQQFTFPFHLIRKWKGMEQKIKEALGQHDVIGQQILNGDYNVIGPTGSIIMPNCWRFVIEPGMDVTLIIPPISNKGRTKSSADPQPQPGKKVKQPKTTTGNGPTAKLGDQQGPAKKTKPVNQSKAKADPGGSGAQAKKVKQ</sequence>
<comment type="caution">
    <text evidence="3">The sequence shown here is derived from an EMBL/GenBank/DDBJ whole genome shotgun (WGS) entry which is preliminary data.</text>
</comment>
<dbReference type="EMBL" id="CAJSTJ010000126">
    <property type="protein sequence ID" value="CAG7558757.1"/>
    <property type="molecule type" value="Genomic_DNA"/>
</dbReference>
<feature type="domain" description="Ubiquitin-like" evidence="2">
    <location>
        <begin position="245"/>
        <end position="323"/>
    </location>
</feature>
<feature type="region of interest" description="Disordered" evidence="1">
    <location>
        <begin position="323"/>
        <end position="394"/>
    </location>
</feature>
<protein>
    <recommendedName>
        <fullName evidence="2">Ubiquitin-like domain-containing protein</fullName>
    </recommendedName>
</protein>
<name>A0A8J2NCG5_FUSEQ</name>
<dbReference type="InterPro" id="IPR054464">
    <property type="entry name" value="ULD_fung"/>
</dbReference>
<proteinExistence type="predicted"/>
<dbReference type="Proteomes" id="UP000693738">
    <property type="component" value="Unassembled WGS sequence"/>
</dbReference>
<evidence type="ECO:0000313" key="4">
    <source>
        <dbReference type="Proteomes" id="UP000693738"/>
    </source>
</evidence>
<reference evidence="3" key="1">
    <citation type="submission" date="2021-05" db="EMBL/GenBank/DDBJ databases">
        <authorList>
            <person name="Khan N."/>
        </authorList>
    </citation>
    <scope>NUCLEOTIDE SEQUENCE</scope>
</reference>
<feature type="region of interest" description="Disordered" evidence="1">
    <location>
        <begin position="65"/>
        <end position="95"/>
    </location>
</feature>